<protein>
    <submittedName>
        <fullName evidence="6">Acetylcholine receptor subunit delta</fullName>
    </submittedName>
</protein>
<dbReference type="InParanoid" id="K1P7Q9"/>
<dbReference type="Pfam" id="PF02931">
    <property type="entry name" value="Neur_chan_LBD"/>
    <property type="match status" value="1"/>
</dbReference>
<evidence type="ECO:0000256" key="4">
    <source>
        <dbReference type="ARBA" id="ARBA00023136"/>
    </source>
</evidence>
<dbReference type="HOGENOM" id="CLU_306802_0_0_1"/>
<dbReference type="GO" id="GO:0016020">
    <property type="term" value="C:membrane"/>
    <property type="evidence" value="ECO:0007669"/>
    <property type="project" value="UniProtKB-SubCell"/>
</dbReference>
<dbReference type="PANTHER" id="PTHR18945">
    <property type="entry name" value="NEUROTRANSMITTER GATED ION CHANNEL"/>
    <property type="match status" value="1"/>
</dbReference>
<evidence type="ECO:0000259" key="5">
    <source>
        <dbReference type="PROSITE" id="PS50261"/>
    </source>
</evidence>
<dbReference type="InterPro" id="IPR000832">
    <property type="entry name" value="GPCR_2_secretin-like"/>
</dbReference>
<keyword evidence="6" id="KW-0675">Receptor</keyword>
<reference evidence="6" key="1">
    <citation type="journal article" date="2012" name="Nature">
        <title>The oyster genome reveals stress adaptation and complexity of shell formation.</title>
        <authorList>
            <person name="Zhang G."/>
            <person name="Fang X."/>
            <person name="Guo X."/>
            <person name="Li L."/>
            <person name="Luo R."/>
            <person name="Xu F."/>
            <person name="Yang P."/>
            <person name="Zhang L."/>
            <person name="Wang X."/>
            <person name="Qi H."/>
            <person name="Xiong Z."/>
            <person name="Que H."/>
            <person name="Xie Y."/>
            <person name="Holland P.W."/>
            <person name="Paps J."/>
            <person name="Zhu Y."/>
            <person name="Wu F."/>
            <person name="Chen Y."/>
            <person name="Wang J."/>
            <person name="Peng C."/>
            <person name="Meng J."/>
            <person name="Yang L."/>
            <person name="Liu J."/>
            <person name="Wen B."/>
            <person name="Zhang N."/>
            <person name="Huang Z."/>
            <person name="Zhu Q."/>
            <person name="Feng Y."/>
            <person name="Mount A."/>
            <person name="Hedgecock D."/>
            <person name="Xu Z."/>
            <person name="Liu Y."/>
            <person name="Domazet-Loso T."/>
            <person name="Du Y."/>
            <person name="Sun X."/>
            <person name="Zhang S."/>
            <person name="Liu B."/>
            <person name="Cheng P."/>
            <person name="Jiang X."/>
            <person name="Li J."/>
            <person name="Fan D."/>
            <person name="Wang W."/>
            <person name="Fu W."/>
            <person name="Wang T."/>
            <person name="Wang B."/>
            <person name="Zhang J."/>
            <person name="Peng Z."/>
            <person name="Li Y."/>
            <person name="Li N."/>
            <person name="Wang J."/>
            <person name="Chen M."/>
            <person name="He Y."/>
            <person name="Tan F."/>
            <person name="Song X."/>
            <person name="Zheng Q."/>
            <person name="Huang R."/>
            <person name="Yang H."/>
            <person name="Du X."/>
            <person name="Chen L."/>
            <person name="Yang M."/>
            <person name="Gaffney P.M."/>
            <person name="Wang S."/>
            <person name="Luo L."/>
            <person name="She Z."/>
            <person name="Ming Y."/>
            <person name="Huang W."/>
            <person name="Zhang S."/>
            <person name="Huang B."/>
            <person name="Zhang Y."/>
            <person name="Qu T."/>
            <person name="Ni P."/>
            <person name="Miao G."/>
            <person name="Wang J."/>
            <person name="Wang Q."/>
            <person name="Steinberg C.E."/>
            <person name="Wang H."/>
            <person name="Li N."/>
            <person name="Qian L."/>
            <person name="Zhang G."/>
            <person name="Li Y."/>
            <person name="Yang H."/>
            <person name="Liu X."/>
            <person name="Wang J."/>
            <person name="Yin Y."/>
            <person name="Wang J."/>
        </authorList>
    </citation>
    <scope>NUCLEOTIDE SEQUENCE [LARGE SCALE GENOMIC DNA]</scope>
    <source>
        <strain evidence="6">05x7-T-G4-1.051#20</strain>
    </source>
</reference>
<dbReference type="InterPro" id="IPR036734">
    <property type="entry name" value="Neur_chan_lig-bd_sf"/>
</dbReference>
<proteinExistence type="predicted"/>
<dbReference type="SUPFAM" id="SSF90112">
    <property type="entry name" value="Neurotransmitter-gated ion-channel transmembrane pore"/>
    <property type="match status" value="1"/>
</dbReference>
<dbReference type="GO" id="GO:0007166">
    <property type="term" value="P:cell surface receptor signaling pathway"/>
    <property type="evidence" value="ECO:0007669"/>
    <property type="project" value="InterPro"/>
</dbReference>
<dbReference type="InterPro" id="IPR017981">
    <property type="entry name" value="GPCR_2-like_7TM"/>
</dbReference>
<organism evidence="6">
    <name type="scientific">Magallana gigas</name>
    <name type="common">Pacific oyster</name>
    <name type="synonym">Crassostrea gigas</name>
    <dbReference type="NCBI Taxonomy" id="29159"/>
    <lineage>
        <taxon>Eukaryota</taxon>
        <taxon>Metazoa</taxon>
        <taxon>Spiralia</taxon>
        <taxon>Lophotrochozoa</taxon>
        <taxon>Mollusca</taxon>
        <taxon>Bivalvia</taxon>
        <taxon>Autobranchia</taxon>
        <taxon>Pteriomorphia</taxon>
        <taxon>Ostreida</taxon>
        <taxon>Ostreoidea</taxon>
        <taxon>Ostreidae</taxon>
        <taxon>Magallana</taxon>
    </lineage>
</organism>
<dbReference type="Gene3D" id="1.20.58.390">
    <property type="entry name" value="Neurotransmitter-gated ion-channel transmembrane domain"/>
    <property type="match status" value="1"/>
</dbReference>
<feature type="domain" description="G-protein coupled receptors family 2 profile 2" evidence="5">
    <location>
        <begin position="723"/>
        <end position="846"/>
    </location>
</feature>
<dbReference type="InterPro" id="IPR038050">
    <property type="entry name" value="Neuro_actylchol_rec"/>
</dbReference>
<comment type="subcellular location">
    <subcellularLocation>
        <location evidence="1">Membrane</location>
        <topology evidence="1">Multi-pass membrane protein</topology>
    </subcellularLocation>
</comment>
<dbReference type="InterPro" id="IPR036719">
    <property type="entry name" value="Neuro-gated_channel_TM_sf"/>
</dbReference>
<evidence type="ECO:0000313" key="6">
    <source>
        <dbReference type="EMBL" id="EKC19722.1"/>
    </source>
</evidence>
<evidence type="ECO:0000256" key="1">
    <source>
        <dbReference type="ARBA" id="ARBA00004141"/>
    </source>
</evidence>
<dbReference type="AlphaFoldDB" id="K1P7Q9"/>
<keyword evidence="3" id="KW-1133">Transmembrane helix</keyword>
<dbReference type="EMBL" id="JH817199">
    <property type="protein sequence ID" value="EKC19722.1"/>
    <property type="molecule type" value="Genomic_DNA"/>
</dbReference>
<name>K1P7Q9_MAGGI</name>
<keyword evidence="4" id="KW-0472">Membrane</keyword>
<dbReference type="InterPro" id="IPR006029">
    <property type="entry name" value="Neurotrans-gated_channel_TM"/>
</dbReference>
<gene>
    <name evidence="6" type="ORF">CGI_10007754</name>
</gene>
<dbReference type="GO" id="GO:0004930">
    <property type="term" value="F:G protein-coupled receptor activity"/>
    <property type="evidence" value="ECO:0007669"/>
    <property type="project" value="InterPro"/>
</dbReference>
<dbReference type="GO" id="GO:0005230">
    <property type="term" value="F:extracellular ligand-gated monoatomic ion channel activity"/>
    <property type="evidence" value="ECO:0007669"/>
    <property type="project" value="InterPro"/>
</dbReference>
<dbReference type="CDD" id="cd18989">
    <property type="entry name" value="LGIC_ECD_cation"/>
    <property type="match status" value="1"/>
</dbReference>
<evidence type="ECO:0000256" key="3">
    <source>
        <dbReference type="ARBA" id="ARBA00022989"/>
    </source>
</evidence>
<dbReference type="Gene3D" id="2.70.170.10">
    <property type="entry name" value="Neurotransmitter-gated ion-channel ligand-binding domain"/>
    <property type="match status" value="1"/>
</dbReference>
<dbReference type="Pfam" id="PF02932">
    <property type="entry name" value="Neur_chan_memb"/>
    <property type="match status" value="1"/>
</dbReference>
<dbReference type="InterPro" id="IPR006202">
    <property type="entry name" value="Neur_chan_lig-bd"/>
</dbReference>
<accession>K1P7Q9</accession>
<dbReference type="InterPro" id="IPR006201">
    <property type="entry name" value="Neur_channel"/>
</dbReference>
<sequence>MSDETGGQKIMVEKWNDAFYESTIFLRISFLSSSATLIIFLIGFLIPSWKYLEFNLDFNNLAASNPSIFDDSQIISDGMDPDGNMSMMLYEDWAQEFNFSYLETQDFADHVLHTANLSDSLNDSSLLYPSYDASDLFTAYVVVGLWETKVCTKFLADENCIPPFKTQGYTWIRRSRGFCILALGMSLLTVILILMCLFLSIAADMLLTHVMTLLTSVISVSSIVVGVLIFTTNHMKLDEDTMVSNNMGMFQIVDDVSTMADTNIPLRITSDGAVYWSLSGIFKVACESDIRYYPLDSQTCIIRITTWGYTQGEILLQLDEDKPINFDYYNQNGEWELQSSSAYYASNRYERGLSFSTLYFQMTFKRKPLFHIINTIFPVVLMAFLIPMVYKLPSESGEKMGYCLTVLLAYAVYMSIISDNIPSTSKKNSASSHDFVWFKSTINIYGEAGCSNSRNDYNEHIGIYTFTVTLLFKFLTTSCKLSHVHDRSLSDRVWAFYTPYPPIFKGLLTDLREDGMNNTEEVEKTVNDTLQTMKNLTSTTAEMSAGDIQSSLDIIEAVVDVTSLSGATVQKQTTKDASAILKNMDKLSEQILKKNDTKFNFSGANFELSIDQVNVEEEGIKFPTKNDITENPATFLELPKQTSKTTTEMNYVAVIYKTISDILPTETNLQRENLNTRTEVKKTVKEYVNSDILSLTTQRDLGELNPPLNLTFYHKETEDESSLKTLSFVGVVISIAFIVLTFTIFIVTWKQMKNDQNTMLLNLCVSLVLSYIVFITAVEKTDNEILCSAVTAIIHYLFLVTFFSMLGMGVYYFMSITVTYYAMYVANNFKSRSRVHWFLLGAWVEPCCDYFLNTSFVSFKCNDEIITEEKSRLMLSLRTQYPSLGALTSFAETSRKDTTVSRSQSTASDTLMKQYKKKGFFSKCRRLNKRKQEGANKLKTFDSFSTERTTDNSRSVLEEKLIVLW</sequence>
<keyword evidence="2" id="KW-0812">Transmembrane</keyword>
<dbReference type="SUPFAM" id="SSF63712">
    <property type="entry name" value="Nicotinic receptor ligand binding domain-like"/>
    <property type="match status" value="1"/>
</dbReference>
<dbReference type="PROSITE" id="PS50261">
    <property type="entry name" value="G_PROTEIN_RECEP_F2_4"/>
    <property type="match status" value="1"/>
</dbReference>
<dbReference type="Gene3D" id="1.20.1070.10">
    <property type="entry name" value="Rhodopsin 7-helix transmembrane proteins"/>
    <property type="match status" value="1"/>
</dbReference>
<dbReference type="Pfam" id="PF00002">
    <property type="entry name" value="7tm_2"/>
    <property type="match status" value="1"/>
</dbReference>
<evidence type="ECO:0000256" key="2">
    <source>
        <dbReference type="ARBA" id="ARBA00022692"/>
    </source>
</evidence>
<dbReference type="CDD" id="cd19051">
    <property type="entry name" value="LGIC_TM_cation"/>
    <property type="match status" value="1"/>
</dbReference>